<name>A0AAN8Q162_PATCE</name>
<accession>A0AAN8Q162</accession>
<sequence>MATLYNSVKSCIFKSPPAPQQSEVTKNDPDDIKEPESKTLAADKKTDEVHDPANQSGIIWRMSSGVYSTATGAVGLGVGGVKWVAEKTYDAGSAVYSRAPSNPLRKKKDKNE</sequence>
<evidence type="ECO:0000256" key="3">
    <source>
        <dbReference type="ARBA" id="ARBA00022692"/>
    </source>
</evidence>
<evidence type="ECO:0000313" key="7">
    <source>
        <dbReference type="EMBL" id="KAK6183971.1"/>
    </source>
</evidence>
<keyword evidence="8" id="KW-1185">Reference proteome</keyword>
<keyword evidence="3" id="KW-0812">Transmembrane</keyword>
<keyword evidence="5" id="KW-0472">Membrane</keyword>
<organism evidence="7 8">
    <name type="scientific">Patella caerulea</name>
    <name type="common">Rayed Mediterranean limpet</name>
    <dbReference type="NCBI Taxonomy" id="87958"/>
    <lineage>
        <taxon>Eukaryota</taxon>
        <taxon>Metazoa</taxon>
        <taxon>Spiralia</taxon>
        <taxon>Lophotrochozoa</taxon>
        <taxon>Mollusca</taxon>
        <taxon>Gastropoda</taxon>
        <taxon>Patellogastropoda</taxon>
        <taxon>Patelloidea</taxon>
        <taxon>Patellidae</taxon>
        <taxon>Patella</taxon>
    </lineage>
</organism>
<dbReference type="PANTHER" id="PTHR31443">
    <property type="match status" value="1"/>
</dbReference>
<protein>
    <submittedName>
        <fullName evidence="7">Uncharacterized protein</fullName>
    </submittedName>
</protein>
<reference evidence="7 8" key="1">
    <citation type="submission" date="2024-01" db="EMBL/GenBank/DDBJ databases">
        <title>The genome of the rayed Mediterranean limpet Patella caerulea (Linnaeus, 1758).</title>
        <authorList>
            <person name="Anh-Thu Weber A."/>
            <person name="Halstead-Nussloch G."/>
        </authorList>
    </citation>
    <scope>NUCLEOTIDE SEQUENCE [LARGE SCALE GENOMIC DNA]</scope>
    <source>
        <strain evidence="7">AATW-2023a</strain>
        <tissue evidence="7">Whole specimen</tissue>
    </source>
</reference>
<dbReference type="GO" id="GO:0016020">
    <property type="term" value="C:membrane"/>
    <property type="evidence" value="ECO:0007669"/>
    <property type="project" value="UniProtKB-SubCell"/>
</dbReference>
<evidence type="ECO:0000256" key="1">
    <source>
        <dbReference type="ARBA" id="ARBA00004141"/>
    </source>
</evidence>
<comment type="caution">
    <text evidence="7">The sequence shown here is derived from an EMBL/GenBank/DDBJ whole genome shotgun (WGS) entry which is preliminary data.</text>
</comment>
<evidence type="ECO:0000313" key="8">
    <source>
        <dbReference type="Proteomes" id="UP001347796"/>
    </source>
</evidence>
<dbReference type="EMBL" id="JAZGQO010000006">
    <property type="protein sequence ID" value="KAK6183971.1"/>
    <property type="molecule type" value="Genomic_DNA"/>
</dbReference>
<dbReference type="Pfam" id="PF15475">
    <property type="entry name" value="UPF0444"/>
    <property type="match status" value="1"/>
</dbReference>
<dbReference type="AlphaFoldDB" id="A0AAN8Q162"/>
<feature type="compositionally biased region" description="Basic and acidic residues" evidence="6">
    <location>
        <begin position="25"/>
        <end position="51"/>
    </location>
</feature>
<comment type="subcellular location">
    <subcellularLocation>
        <location evidence="1">Membrane</location>
        <topology evidence="1">Multi-pass membrane protein</topology>
    </subcellularLocation>
</comment>
<dbReference type="InterPro" id="IPR028153">
    <property type="entry name" value="UPF0444"/>
</dbReference>
<comment type="similarity">
    <text evidence="2">Belongs to the TMEM263 family.</text>
</comment>
<feature type="region of interest" description="Disordered" evidence="6">
    <location>
        <begin position="1"/>
        <end position="56"/>
    </location>
</feature>
<evidence type="ECO:0000256" key="5">
    <source>
        <dbReference type="ARBA" id="ARBA00023136"/>
    </source>
</evidence>
<evidence type="ECO:0000256" key="2">
    <source>
        <dbReference type="ARBA" id="ARBA00008411"/>
    </source>
</evidence>
<keyword evidence="4" id="KW-1133">Transmembrane helix</keyword>
<evidence type="ECO:0000256" key="4">
    <source>
        <dbReference type="ARBA" id="ARBA00022989"/>
    </source>
</evidence>
<dbReference type="Proteomes" id="UP001347796">
    <property type="component" value="Unassembled WGS sequence"/>
</dbReference>
<evidence type="ECO:0000256" key="6">
    <source>
        <dbReference type="SAM" id="MobiDB-lite"/>
    </source>
</evidence>
<gene>
    <name evidence="7" type="ORF">SNE40_006527</name>
</gene>
<proteinExistence type="inferred from homology"/>